<dbReference type="InterPro" id="IPR036412">
    <property type="entry name" value="HAD-like_sf"/>
</dbReference>
<evidence type="ECO:0000313" key="3">
    <source>
        <dbReference type="Proteomes" id="UP000683000"/>
    </source>
</evidence>
<dbReference type="FunFam" id="3.40.50.1000:FF:000162">
    <property type="entry name" value="HAD-like protein"/>
    <property type="match status" value="1"/>
</dbReference>
<dbReference type="SFLD" id="SFLDS00003">
    <property type="entry name" value="Haloacid_Dehalogenase"/>
    <property type="match status" value="1"/>
</dbReference>
<dbReference type="FunFam" id="3.40.50.1000:FF:000145">
    <property type="entry name" value="HAD family hydrolase"/>
    <property type="match status" value="1"/>
</dbReference>
<dbReference type="SFLD" id="SFLDG01129">
    <property type="entry name" value="C1.5:_HAD__Beta-PGM__Phosphata"/>
    <property type="match status" value="1"/>
</dbReference>
<feature type="compositionally biased region" description="Low complexity" evidence="1">
    <location>
        <begin position="118"/>
        <end position="131"/>
    </location>
</feature>
<dbReference type="SUPFAM" id="SSF56784">
    <property type="entry name" value="HAD-like"/>
    <property type="match status" value="2"/>
</dbReference>
<evidence type="ECO:0000313" key="2">
    <source>
        <dbReference type="EMBL" id="KAG6376853.1"/>
    </source>
</evidence>
<dbReference type="Proteomes" id="UP000683000">
    <property type="component" value="Unassembled WGS sequence"/>
</dbReference>
<organism evidence="2 3">
    <name type="scientific">Boletus reticuloceps</name>
    <dbReference type="NCBI Taxonomy" id="495285"/>
    <lineage>
        <taxon>Eukaryota</taxon>
        <taxon>Fungi</taxon>
        <taxon>Dikarya</taxon>
        <taxon>Basidiomycota</taxon>
        <taxon>Agaricomycotina</taxon>
        <taxon>Agaricomycetes</taxon>
        <taxon>Agaricomycetidae</taxon>
        <taxon>Boletales</taxon>
        <taxon>Boletineae</taxon>
        <taxon>Boletaceae</taxon>
        <taxon>Boletoideae</taxon>
        <taxon>Boletus</taxon>
    </lineage>
</organism>
<sequence length="353" mass="38180">MQSNVHTFYADAVLFDMDGTLTDSIAAVEAAWGKVAKDIGQDPTYVIAATHGKRAVDNLAQFKPEIKSHEMDAEVQKFEESILFFADAYRLHGSGVVDCSPAFSTALLSPVSSGETTPELSVSPPGSLPSSRASSFVALGSRRPSFASRLTGMLGMTTLPEATIYDARRSDGLIREEDEDVLTFEPDAKKHCLEAWQTEAASVDRAVHILPGVRKMMDSIPEVVPPPPFRKTKRNVIDWSRTAFGCMTRVGIVPPRVTITADDKRLKAGKPAPDPFLLAARELGFSASNCVVFEDSPSGIRAGLASGATVIAVCTSHERKHIEHIGAHFVVDNMESVSCEPCEDGRLKFTVCL</sequence>
<dbReference type="NCBIfam" id="TIGR01509">
    <property type="entry name" value="HAD-SF-IA-v3"/>
    <property type="match status" value="1"/>
</dbReference>
<dbReference type="PANTHER" id="PTHR43481">
    <property type="entry name" value="FRUCTOSE-1-PHOSPHATE PHOSPHATASE"/>
    <property type="match status" value="1"/>
</dbReference>
<protein>
    <submittedName>
        <fullName evidence="2">HAD-like domain-containing protein</fullName>
    </submittedName>
</protein>
<dbReference type="OrthoDB" id="40579at2759"/>
<dbReference type="GO" id="GO:0050308">
    <property type="term" value="F:sugar-phosphatase activity"/>
    <property type="evidence" value="ECO:0007669"/>
    <property type="project" value="TreeGrafter"/>
</dbReference>
<name>A0A8I3A9H0_9AGAM</name>
<dbReference type="InterPro" id="IPR023198">
    <property type="entry name" value="PGP-like_dom2"/>
</dbReference>
<feature type="region of interest" description="Disordered" evidence="1">
    <location>
        <begin position="114"/>
        <end position="133"/>
    </location>
</feature>
<dbReference type="AlphaFoldDB" id="A0A8I3A9H0"/>
<dbReference type="InterPro" id="IPR051806">
    <property type="entry name" value="HAD-like_SPP"/>
</dbReference>
<dbReference type="InterPro" id="IPR023214">
    <property type="entry name" value="HAD_sf"/>
</dbReference>
<gene>
    <name evidence="2" type="ORF">JVT61DRAFT_879</name>
</gene>
<dbReference type="PANTHER" id="PTHR43481:SF2">
    <property type="entry name" value="PHOSPHATASE"/>
    <property type="match status" value="1"/>
</dbReference>
<dbReference type="Pfam" id="PF00702">
    <property type="entry name" value="Hydrolase"/>
    <property type="match status" value="1"/>
</dbReference>
<dbReference type="EMBL" id="JAGFBS010000010">
    <property type="protein sequence ID" value="KAG6376853.1"/>
    <property type="molecule type" value="Genomic_DNA"/>
</dbReference>
<keyword evidence="3" id="KW-1185">Reference proteome</keyword>
<dbReference type="Gene3D" id="1.10.150.240">
    <property type="entry name" value="Putative phosphatase, domain 2"/>
    <property type="match status" value="1"/>
</dbReference>
<comment type="caution">
    <text evidence="2">The sequence shown here is derived from an EMBL/GenBank/DDBJ whole genome shotgun (WGS) entry which is preliminary data.</text>
</comment>
<dbReference type="Gene3D" id="3.40.50.1000">
    <property type="entry name" value="HAD superfamily/HAD-like"/>
    <property type="match status" value="1"/>
</dbReference>
<dbReference type="InterPro" id="IPR006439">
    <property type="entry name" value="HAD-SF_hydro_IA"/>
</dbReference>
<reference evidence="2" key="1">
    <citation type="submission" date="2021-03" db="EMBL/GenBank/DDBJ databases">
        <title>Evolutionary innovations through gain and loss of genes in the ectomycorrhizal Boletales.</title>
        <authorList>
            <person name="Wu G."/>
            <person name="Miyauchi S."/>
            <person name="Morin E."/>
            <person name="Yang Z.-L."/>
            <person name="Xu J."/>
            <person name="Martin F.M."/>
        </authorList>
    </citation>
    <scope>NUCLEOTIDE SEQUENCE</scope>
    <source>
        <strain evidence="2">BR01</strain>
    </source>
</reference>
<evidence type="ECO:0000256" key="1">
    <source>
        <dbReference type="SAM" id="MobiDB-lite"/>
    </source>
</evidence>
<accession>A0A8I3A9H0</accession>
<proteinExistence type="predicted"/>